<evidence type="ECO:0000256" key="2">
    <source>
        <dbReference type="ARBA" id="ARBA00001933"/>
    </source>
</evidence>
<comment type="similarity">
    <text evidence="3 11">Belongs to the glycogen phosphorylase family.</text>
</comment>
<dbReference type="RefSeq" id="WP_301191767.1">
    <property type="nucleotide sequence ID" value="NZ_JAPDPJ010000046.1"/>
</dbReference>
<name>A0AAE3SGD0_9BACT</name>
<dbReference type="GO" id="GO:0005737">
    <property type="term" value="C:cytoplasm"/>
    <property type="evidence" value="ECO:0007669"/>
    <property type="project" value="TreeGrafter"/>
</dbReference>
<dbReference type="Proteomes" id="UP001209229">
    <property type="component" value="Unassembled WGS sequence"/>
</dbReference>
<dbReference type="EC" id="2.4.1.1" evidence="11"/>
<keyword evidence="6 11" id="KW-0808">Transferase</keyword>
<proteinExistence type="inferred from homology"/>
<reference evidence="12" key="1">
    <citation type="submission" date="2022-10" db="EMBL/GenBank/DDBJ databases">
        <authorList>
            <person name="Yu W.X."/>
        </authorList>
    </citation>
    <scope>NUCLEOTIDE SEQUENCE</scope>
    <source>
        <strain evidence="12">AAT</strain>
    </source>
</reference>
<dbReference type="FunFam" id="3.40.50.2000:FF:000149">
    <property type="entry name" value="Glycogen phosphorylase, muscle form"/>
    <property type="match status" value="1"/>
</dbReference>
<dbReference type="NCBIfam" id="TIGR02093">
    <property type="entry name" value="P_ylase"/>
    <property type="match status" value="1"/>
</dbReference>
<evidence type="ECO:0000256" key="6">
    <source>
        <dbReference type="ARBA" id="ARBA00022679"/>
    </source>
</evidence>
<dbReference type="GO" id="GO:0008184">
    <property type="term" value="F:glycogen phosphorylase activity"/>
    <property type="evidence" value="ECO:0007669"/>
    <property type="project" value="InterPro"/>
</dbReference>
<gene>
    <name evidence="12" type="ORF">OM075_17175</name>
</gene>
<accession>A0AAE3SGD0</accession>
<dbReference type="InterPro" id="IPR000811">
    <property type="entry name" value="Glyco_trans_35"/>
</dbReference>
<comment type="function">
    <text evidence="9">Phosphorylase is an important allosteric enzyme in carbohydrate metabolism. Enzymes from different sources differ in their regulatory mechanisms and in their natural substrates. However, all known phosphorylases share catalytic and structural properties.</text>
</comment>
<evidence type="ECO:0000256" key="4">
    <source>
        <dbReference type="ARBA" id="ARBA00022600"/>
    </source>
</evidence>
<dbReference type="EMBL" id="JAPDPJ010000046">
    <property type="protein sequence ID" value="MCW3788206.1"/>
    <property type="molecule type" value="Genomic_DNA"/>
</dbReference>
<evidence type="ECO:0000313" key="12">
    <source>
        <dbReference type="EMBL" id="MCW3788206.1"/>
    </source>
</evidence>
<keyword evidence="4" id="KW-0321">Glycogen metabolism</keyword>
<dbReference type="PANTHER" id="PTHR11468:SF3">
    <property type="entry name" value="GLYCOGEN PHOSPHORYLASE, LIVER FORM"/>
    <property type="match status" value="1"/>
</dbReference>
<dbReference type="Gene3D" id="3.40.50.2000">
    <property type="entry name" value="Glycogen Phosphorylase B"/>
    <property type="match status" value="2"/>
</dbReference>
<evidence type="ECO:0000256" key="11">
    <source>
        <dbReference type="RuleBase" id="RU000587"/>
    </source>
</evidence>
<evidence type="ECO:0000256" key="1">
    <source>
        <dbReference type="ARBA" id="ARBA00001275"/>
    </source>
</evidence>
<dbReference type="FunFam" id="3.40.50.2000:FF:000005">
    <property type="entry name" value="Alpha-1,4 glucan phosphorylase"/>
    <property type="match status" value="1"/>
</dbReference>
<dbReference type="InterPro" id="IPR035090">
    <property type="entry name" value="Pyridoxal_P_attach_site"/>
</dbReference>
<evidence type="ECO:0000256" key="5">
    <source>
        <dbReference type="ARBA" id="ARBA00022676"/>
    </source>
</evidence>
<evidence type="ECO:0000256" key="9">
    <source>
        <dbReference type="ARBA" id="ARBA00025174"/>
    </source>
</evidence>
<organism evidence="12 13">
    <name type="scientific">Plebeiibacterium sediminum</name>
    <dbReference type="NCBI Taxonomy" id="2992112"/>
    <lineage>
        <taxon>Bacteria</taxon>
        <taxon>Pseudomonadati</taxon>
        <taxon>Bacteroidota</taxon>
        <taxon>Bacteroidia</taxon>
        <taxon>Marinilabiliales</taxon>
        <taxon>Marinilabiliaceae</taxon>
        <taxon>Plebeiibacterium</taxon>
    </lineage>
</organism>
<comment type="function">
    <text evidence="11">Allosteric enzyme that catalyzes the rate-limiting step in glycogen catabolism, the phosphorolytic cleavage of glycogen to produce glucose-1-phosphate, and plays a central role in maintaining cellular and organismal glucose homeostasis.</text>
</comment>
<dbReference type="Pfam" id="PF00343">
    <property type="entry name" value="Phosphorylase"/>
    <property type="match status" value="1"/>
</dbReference>
<dbReference type="GO" id="GO:0005980">
    <property type="term" value="P:glycogen catabolic process"/>
    <property type="evidence" value="ECO:0007669"/>
    <property type="project" value="TreeGrafter"/>
</dbReference>
<keyword evidence="7 10" id="KW-0663">Pyridoxal phosphate</keyword>
<keyword evidence="13" id="KW-1185">Reference proteome</keyword>
<evidence type="ECO:0000256" key="7">
    <source>
        <dbReference type="ARBA" id="ARBA00022898"/>
    </source>
</evidence>
<keyword evidence="8 11" id="KW-0119">Carbohydrate metabolism</keyword>
<dbReference type="GO" id="GO:0030170">
    <property type="term" value="F:pyridoxal phosphate binding"/>
    <property type="evidence" value="ECO:0007669"/>
    <property type="project" value="InterPro"/>
</dbReference>
<dbReference type="SUPFAM" id="SSF53756">
    <property type="entry name" value="UDP-Glycosyltransferase/glycogen phosphorylase"/>
    <property type="match status" value="1"/>
</dbReference>
<dbReference type="CDD" id="cd04300">
    <property type="entry name" value="GT35_Glycogen_Phosphorylase"/>
    <property type="match status" value="1"/>
</dbReference>
<evidence type="ECO:0000256" key="8">
    <source>
        <dbReference type="ARBA" id="ARBA00023277"/>
    </source>
</evidence>
<sequence>MSENFLINNQGLESGKMKMCNIRTGLDKACLKEAIIDHLFYKQGCEPEGASINDVYLAVSYALRDRLLHHGLKTFDAVLEDEDIRLVSYLSAEFLMGPQLGANLIDLNIFDEMRQAVTELGFDFKLVLEQEEEPGLGNGGLGRLASCYMDSLASLEIPAIGYGIRYEFGIFDQEIKDGWQVEITDKWLRYGNPWEIARPESSVNVYFGGYTEQYSNEIGKVLRRWVPSYVVKGIPYDTSEMGYKVASCNFLRLWKSEAIESFDFSSFNHGDYYKAVMDKIESENISKILYPNDELYVGKQLRLKQQYFFSSCSLQDMMRMHLENQGKPQDFHKKWAIQLNDTHPAISVAELMRILLDECKLDWKTAWETTQQTFSYTNHTLLPEALEKWPLDLFKALLPRLLEIIYEINYRFLEEVKRRFPEDNNILSRLSLIEETGSSYVRMANLACVGSYAINGVASLHTELLKKNILNDWVSMYPDKFYNITNGITPRRFVVLSNPGLSKLITKNIGDTWPQYLNELKKLEPFAYDANFKEQFRQVKIENKRILSSVIKDRIGIVVNPSSMFDVQVKRIHEYKRQHLNVLHILTLYLRIKSNPDIEIQPRTFIFWGKAAPGYFMAKLLIKLINSVGNLVNNDFDVRDRIKVVFFPDFNVKNAQLIYPAADLSEQISTSGKEASGTGNMKFALNGALTIGTLDGANIEIREEVGYENFFLFGLTASQVIEVKQNNYDPRFIYENNMELNAVIKFINSGILSNGDRNLFKPITDNLLYGDPYLLLADYPLYISCQDIVAETWKDKDKWNTMAVLNVARMGKFSSDRSINDYCENIWKVKPFKLKIE</sequence>
<dbReference type="PROSITE" id="PS00102">
    <property type="entry name" value="PHOSPHORYLASE"/>
    <property type="match status" value="1"/>
</dbReference>
<protein>
    <recommendedName>
        <fullName evidence="11">Alpha-1,4 glucan phosphorylase</fullName>
        <ecNumber evidence="11">2.4.1.1</ecNumber>
    </recommendedName>
</protein>
<keyword evidence="5 11" id="KW-0328">Glycosyltransferase</keyword>
<dbReference type="AlphaFoldDB" id="A0AAE3SGD0"/>
<comment type="catalytic activity">
    <reaction evidence="1 11">
        <text>[(1-&gt;4)-alpha-D-glucosyl](n) + phosphate = [(1-&gt;4)-alpha-D-glucosyl](n-1) + alpha-D-glucose 1-phosphate</text>
        <dbReference type="Rhea" id="RHEA:41732"/>
        <dbReference type="Rhea" id="RHEA-COMP:9584"/>
        <dbReference type="Rhea" id="RHEA-COMP:9586"/>
        <dbReference type="ChEBI" id="CHEBI:15444"/>
        <dbReference type="ChEBI" id="CHEBI:43474"/>
        <dbReference type="ChEBI" id="CHEBI:58601"/>
        <dbReference type="EC" id="2.4.1.1"/>
    </reaction>
</comment>
<evidence type="ECO:0000256" key="3">
    <source>
        <dbReference type="ARBA" id="ARBA00006047"/>
    </source>
</evidence>
<evidence type="ECO:0000313" key="13">
    <source>
        <dbReference type="Proteomes" id="UP001209229"/>
    </source>
</evidence>
<dbReference type="PANTHER" id="PTHR11468">
    <property type="entry name" value="GLYCOGEN PHOSPHORYLASE"/>
    <property type="match status" value="1"/>
</dbReference>
<evidence type="ECO:0000256" key="10">
    <source>
        <dbReference type="PIRSR" id="PIRSR000460-1"/>
    </source>
</evidence>
<comment type="caution">
    <text evidence="12">The sequence shown here is derived from an EMBL/GenBank/DDBJ whole genome shotgun (WGS) entry which is preliminary data.</text>
</comment>
<dbReference type="PIRSF" id="PIRSF000460">
    <property type="entry name" value="Pprylas_GlgP"/>
    <property type="match status" value="1"/>
</dbReference>
<feature type="modified residue" description="N6-(pyridoxal phosphate)lysine" evidence="10">
    <location>
        <position position="682"/>
    </location>
</feature>
<dbReference type="InterPro" id="IPR011833">
    <property type="entry name" value="Glycg_phsphrylas"/>
</dbReference>
<comment type="cofactor">
    <cofactor evidence="2 11">
        <name>pyridoxal 5'-phosphate</name>
        <dbReference type="ChEBI" id="CHEBI:597326"/>
    </cofactor>
</comment>